<dbReference type="EMBL" id="CP114370">
    <property type="protein sequence ID" value="WBP83987.1"/>
    <property type="molecule type" value="Genomic_DNA"/>
</dbReference>
<keyword evidence="2" id="KW-1185">Reference proteome</keyword>
<name>A0ACD4PH50_9BACT</name>
<accession>A0ACD4PH50</accession>
<organism evidence="1 2">
    <name type="scientific">Mycoplasmopsis edwardii</name>
    <dbReference type="NCBI Taxonomy" id="53558"/>
    <lineage>
        <taxon>Bacteria</taxon>
        <taxon>Bacillati</taxon>
        <taxon>Mycoplasmatota</taxon>
        <taxon>Mycoplasmoidales</taxon>
        <taxon>Metamycoplasmataceae</taxon>
        <taxon>Mycoplasmopsis</taxon>
    </lineage>
</organism>
<dbReference type="Proteomes" id="UP001213039">
    <property type="component" value="Chromosome"/>
</dbReference>
<evidence type="ECO:0000313" key="2">
    <source>
        <dbReference type="Proteomes" id="UP001213039"/>
    </source>
</evidence>
<sequence>MKRVTSEIKLNYNDFDYYERLKFLSINNNPELEKDQKWLNKLLGKSSKKTPKNILTRKIDISKSRKLDECKEIKSMFKDFRELSRKVNDAGEFWMKDYDFLSDDENWFIKDIKK</sequence>
<proteinExistence type="predicted"/>
<reference evidence="1" key="1">
    <citation type="submission" date="2022-12" db="EMBL/GenBank/DDBJ databases">
        <authorList>
            <consortium name="Asia Pacific Centre for Animal Health"/>
            <person name="Klose S.M."/>
            <person name="Legione A.R."/>
            <person name="Monotti I."/>
            <person name="Bushell R."/>
            <person name="Marenda M.S."/>
            <person name="Sugiyama T."/>
            <person name="Browning G.F."/>
            <person name="Vaz P.K."/>
        </authorList>
    </citation>
    <scope>NUCLEOTIDE SEQUENCE</scope>
    <source>
        <strain evidence="1">Felid995</strain>
    </source>
</reference>
<protein>
    <submittedName>
        <fullName evidence="1">Uncharacterized protein</fullName>
    </submittedName>
</protein>
<evidence type="ECO:0000313" key="1">
    <source>
        <dbReference type="EMBL" id="WBP83987.1"/>
    </source>
</evidence>
<gene>
    <name evidence="1" type="ORF">Me_995_000620</name>
</gene>